<dbReference type="EMBL" id="JAVRRT010000009">
    <property type="protein sequence ID" value="KAK5168861.1"/>
    <property type="molecule type" value="Genomic_DNA"/>
</dbReference>
<keyword evidence="6" id="KW-1185">Reference proteome</keyword>
<feature type="compositionally biased region" description="Low complexity" evidence="3">
    <location>
        <begin position="372"/>
        <end position="387"/>
    </location>
</feature>
<dbReference type="InterPro" id="IPR018808">
    <property type="entry name" value="Muniscin_C"/>
</dbReference>
<feature type="compositionally biased region" description="Polar residues" evidence="3">
    <location>
        <begin position="461"/>
        <end position="470"/>
    </location>
</feature>
<dbReference type="GO" id="GO:0005886">
    <property type="term" value="C:plasma membrane"/>
    <property type="evidence" value="ECO:0007669"/>
    <property type="project" value="TreeGrafter"/>
</dbReference>
<dbReference type="PROSITE" id="PS51072">
    <property type="entry name" value="MHD"/>
    <property type="match status" value="1"/>
</dbReference>
<keyword evidence="2" id="KW-0175">Coiled coil</keyword>
<proteinExistence type="predicted"/>
<dbReference type="SMART" id="SM00055">
    <property type="entry name" value="FCH"/>
    <property type="match status" value="1"/>
</dbReference>
<dbReference type="GeneID" id="89927510"/>
<dbReference type="FunFam" id="1.20.1270.60:FF:000102">
    <property type="entry name" value="WGS project CABT00000000 data, contig 2.23"/>
    <property type="match status" value="1"/>
</dbReference>
<dbReference type="Pfam" id="PF00611">
    <property type="entry name" value="FCH"/>
    <property type="match status" value="1"/>
</dbReference>
<dbReference type="GO" id="GO:0032185">
    <property type="term" value="P:septin cytoskeleton organization"/>
    <property type="evidence" value="ECO:0007669"/>
    <property type="project" value="TreeGrafter"/>
</dbReference>
<dbReference type="Pfam" id="PF10291">
    <property type="entry name" value="muHD"/>
    <property type="match status" value="1"/>
</dbReference>
<evidence type="ECO:0000313" key="5">
    <source>
        <dbReference type="EMBL" id="KAK5168861.1"/>
    </source>
</evidence>
<organism evidence="5 6">
    <name type="scientific">Saxophila tyrrhenica</name>
    <dbReference type="NCBI Taxonomy" id="1690608"/>
    <lineage>
        <taxon>Eukaryota</taxon>
        <taxon>Fungi</taxon>
        <taxon>Dikarya</taxon>
        <taxon>Ascomycota</taxon>
        <taxon>Pezizomycotina</taxon>
        <taxon>Dothideomycetes</taxon>
        <taxon>Dothideomycetidae</taxon>
        <taxon>Mycosphaerellales</taxon>
        <taxon>Extremaceae</taxon>
        <taxon>Saxophila</taxon>
    </lineage>
</organism>
<dbReference type="PANTHER" id="PTHR23065:SF54">
    <property type="entry name" value="SUPPRESSOR OF YEAST PROFILIN DELETION"/>
    <property type="match status" value="1"/>
</dbReference>
<feature type="compositionally biased region" description="Low complexity" evidence="3">
    <location>
        <begin position="435"/>
        <end position="445"/>
    </location>
</feature>
<feature type="region of interest" description="Disordered" evidence="3">
    <location>
        <begin position="416"/>
        <end position="647"/>
    </location>
</feature>
<evidence type="ECO:0000256" key="2">
    <source>
        <dbReference type="SAM" id="Coils"/>
    </source>
</evidence>
<dbReference type="AlphaFoldDB" id="A0AAV9P995"/>
<dbReference type="CDD" id="cd07650">
    <property type="entry name" value="F-BAR_Syp1p_like"/>
    <property type="match status" value="1"/>
</dbReference>
<evidence type="ECO:0000313" key="6">
    <source>
        <dbReference type="Proteomes" id="UP001337655"/>
    </source>
</evidence>
<gene>
    <name evidence="5" type="primary">SYP1</name>
    <name evidence="5" type="ORF">LTR77_006170</name>
</gene>
<sequence length="910" mass="96581">MSLERQDYPAILPQLQPAQAVDILNQRVQQVGRLNVAIADWLQERRRLEEQYAAGLRKLARHSLDSGDLGVFSVAWSTLTGSADTLADMHGTLASRIESDIEKPLRNFTSTNREMVQMTTAQGNLAALAKDVERAQEKVEKQAGKGDKADASKVATANSELDAAQTQWESQAPYIFSNLQTLDEERLTHLRDVLTQFQTHEGDQAEHMGEPAEQCLNVLLNVEIADEVKTFALKAPQSRPTLARPKRNSFATPSRSLQPPPSSSSNNLAPSSPFPDDEAPAALPEDKGKGRLKGLRRLGTVMGRKRESKLPAGLPPTSESPERKPRPSPFNQFSSRLGRSKESTPTLGSLSEASPRERPRSPQRFGSELFDSPADARAAPSSPTPAAQQTEQPSTNGTAAASGIAAAGVASAAALSIPNGSHQGDLADLEPPRPAQAEQATAPAELRSDNEGYSVPPQNLDPISQAQQEASMEGGSSPLNVNIRDAPIQDDAGTSEAALASVAGKLQAPPTTMARRAGTVRGRRDNRNSAVPTGYAPPGQTIRESTPEPSPSGPREVTEPAAVEDTAPAPAVQPPADTSLSQSQSGGFGQVAASTFSPFAESQQQNPPSLRPDSRATTALGGDTQSIRSATTTGSQGGHKHPDLSESGLNASIIETVNARFDNGKLTSSSIIGDIALAYNPANFSSPFDTQKIRLERFSSLEKVAPNPAFITPSSETEGEYSVNLSTLGRTQVAFKYQARLDDNNSPAPILLAPAFRPEPNQFSVIIQYSLNPTFPLNGRESVTLSNATVAFTLEGAKATSCQSKPAGTFLREKNLIYWQLNDLTLTPGAAPQKLVVRFVTESQASGGAVESRWEISGEQAQSFGSGLALSMPGQSGSGSDPFADEDGQAGSWKAVAGVKKLVSGNYAAR</sequence>
<feature type="compositionally biased region" description="Polar residues" evidence="3">
    <location>
        <begin position="330"/>
        <end position="352"/>
    </location>
</feature>
<evidence type="ECO:0000256" key="1">
    <source>
        <dbReference type="ARBA" id="ARBA00022583"/>
    </source>
</evidence>
<name>A0AAV9P995_9PEZI</name>
<reference evidence="5 6" key="1">
    <citation type="submission" date="2023-08" db="EMBL/GenBank/DDBJ databases">
        <title>Black Yeasts Isolated from many extreme environments.</title>
        <authorList>
            <person name="Coleine C."/>
            <person name="Stajich J.E."/>
            <person name="Selbmann L."/>
        </authorList>
    </citation>
    <scope>NUCLEOTIDE SEQUENCE [LARGE SCALE GENOMIC DNA]</scope>
    <source>
        <strain evidence="5 6">CCFEE 5935</strain>
    </source>
</reference>
<feature type="compositionally biased region" description="Polar residues" evidence="3">
    <location>
        <begin position="623"/>
        <end position="634"/>
    </location>
</feature>
<feature type="compositionally biased region" description="Polar residues" evidence="3">
    <location>
        <begin position="388"/>
        <end position="398"/>
    </location>
</feature>
<protein>
    <submittedName>
        <fullName evidence="5">Suppressor of Profilin deletion</fullName>
    </submittedName>
</protein>
<dbReference type="GO" id="GO:0032153">
    <property type="term" value="C:cell division site"/>
    <property type="evidence" value="ECO:0007669"/>
    <property type="project" value="TreeGrafter"/>
</dbReference>
<dbReference type="InterPro" id="IPR001060">
    <property type="entry name" value="FCH_dom"/>
</dbReference>
<feature type="region of interest" description="Disordered" evidence="3">
    <location>
        <begin position="236"/>
        <end position="401"/>
    </location>
</feature>
<dbReference type="Gene3D" id="1.20.1270.60">
    <property type="entry name" value="Arfaptin homology (AH) domain/BAR domain"/>
    <property type="match status" value="1"/>
</dbReference>
<feature type="coiled-coil region" evidence="2">
    <location>
        <begin position="118"/>
        <end position="145"/>
    </location>
</feature>
<comment type="caution">
    <text evidence="5">The sequence shown here is derived from an EMBL/GenBank/DDBJ whole genome shotgun (WGS) entry which is preliminary data.</text>
</comment>
<feature type="domain" description="MHD" evidence="4">
    <location>
        <begin position="646"/>
        <end position="910"/>
    </location>
</feature>
<accession>A0AAV9P995</accession>
<dbReference type="InterPro" id="IPR028565">
    <property type="entry name" value="MHD"/>
</dbReference>
<feature type="compositionally biased region" description="Low complexity" evidence="3">
    <location>
        <begin position="253"/>
        <end position="271"/>
    </location>
</feature>
<evidence type="ECO:0000256" key="3">
    <source>
        <dbReference type="SAM" id="MobiDB-lite"/>
    </source>
</evidence>
<dbReference type="InterPro" id="IPR049609">
    <property type="entry name" value="Syp1-like_MHD"/>
</dbReference>
<evidence type="ECO:0000259" key="4">
    <source>
        <dbReference type="PROSITE" id="PS51072"/>
    </source>
</evidence>
<dbReference type="GO" id="GO:0030139">
    <property type="term" value="C:endocytic vesicle"/>
    <property type="evidence" value="ECO:0007669"/>
    <property type="project" value="TreeGrafter"/>
</dbReference>
<dbReference type="PANTHER" id="PTHR23065">
    <property type="entry name" value="PROLINE-SERINE-THREONINE PHOSPHATASE INTERACTING PROTEIN 1"/>
    <property type="match status" value="1"/>
</dbReference>
<dbReference type="Proteomes" id="UP001337655">
    <property type="component" value="Unassembled WGS sequence"/>
</dbReference>
<dbReference type="GO" id="GO:0006897">
    <property type="term" value="P:endocytosis"/>
    <property type="evidence" value="ECO:0007669"/>
    <property type="project" value="UniProtKB-KW"/>
</dbReference>
<dbReference type="RefSeq" id="XP_064658327.1">
    <property type="nucleotide sequence ID" value="XM_064803412.1"/>
</dbReference>
<feature type="region of interest" description="Disordered" evidence="3">
    <location>
        <begin position="867"/>
        <end position="889"/>
    </location>
</feature>
<feature type="compositionally biased region" description="Polar residues" evidence="3">
    <location>
        <begin position="592"/>
        <end position="608"/>
    </location>
</feature>
<dbReference type="SUPFAM" id="SSF103657">
    <property type="entry name" value="BAR/IMD domain-like"/>
    <property type="match status" value="1"/>
</dbReference>
<keyword evidence="1" id="KW-0254">Endocytosis</keyword>
<dbReference type="InterPro" id="IPR027267">
    <property type="entry name" value="AH/BAR_dom_sf"/>
</dbReference>
<dbReference type="CDD" id="cd09264">
    <property type="entry name" value="AP_Syp1_MHD"/>
    <property type="match status" value="1"/>
</dbReference>